<evidence type="ECO:0000313" key="2">
    <source>
        <dbReference type="EMBL" id="KMM39699.1"/>
    </source>
</evidence>
<comment type="caution">
    <text evidence="2">The sequence shown here is derived from an EMBL/GenBank/DDBJ whole genome shotgun (WGS) entry which is preliminary data.</text>
</comment>
<keyword evidence="1" id="KW-0812">Transmembrane</keyword>
<name>A0A0J6D5Y3_9BACL</name>
<proteinExistence type="predicted"/>
<keyword evidence="1" id="KW-1133">Transmembrane helix</keyword>
<dbReference type="EMBL" id="LELK01000001">
    <property type="protein sequence ID" value="KMM39699.1"/>
    <property type="molecule type" value="Genomic_DNA"/>
</dbReference>
<accession>A0A0J6D5Y3</accession>
<dbReference type="STRING" id="157733.AB986_08475"/>
<sequence length="67" mass="7851">MINWRKGAVAGFYTYLIVLFLNYTHNLIFTGDFFSSAIIFWSGLIVAFGYELVLNVNDKRRIRKNLE</sequence>
<dbReference type="Proteomes" id="UP000035996">
    <property type="component" value="Unassembled WGS sequence"/>
</dbReference>
<feature type="transmembrane region" description="Helical" evidence="1">
    <location>
        <begin position="34"/>
        <end position="54"/>
    </location>
</feature>
<keyword evidence="1" id="KW-0472">Membrane</keyword>
<gene>
    <name evidence="2" type="ORF">AB986_08475</name>
</gene>
<feature type="transmembrane region" description="Helical" evidence="1">
    <location>
        <begin position="7"/>
        <end position="28"/>
    </location>
</feature>
<keyword evidence="3" id="KW-1185">Reference proteome</keyword>
<evidence type="ECO:0000256" key="1">
    <source>
        <dbReference type="SAM" id="Phobius"/>
    </source>
</evidence>
<protein>
    <submittedName>
        <fullName evidence="2">Uncharacterized protein</fullName>
    </submittedName>
</protein>
<dbReference type="AlphaFoldDB" id="A0A0J6D5Y3"/>
<evidence type="ECO:0000313" key="3">
    <source>
        <dbReference type="Proteomes" id="UP000035996"/>
    </source>
</evidence>
<reference evidence="2" key="1">
    <citation type="submission" date="2015-06" db="EMBL/GenBank/DDBJ databases">
        <authorList>
            <person name="Liu B."/>
            <person name="Wang J."/>
            <person name="Zhu Y."/>
            <person name="Liu G."/>
            <person name="Chen Q."/>
            <person name="Zheng C."/>
            <person name="Che J."/>
            <person name="Ge C."/>
            <person name="Shi H."/>
            <person name="Pan Z."/>
            <person name="Liu X."/>
        </authorList>
    </citation>
    <scope>NUCLEOTIDE SEQUENCE [LARGE SCALE GENOMIC DNA]</scope>
    <source>
        <strain evidence="2">DSM 16346</strain>
    </source>
</reference>
<organism evidence="2 3">
    <name type="scientific">Guptibacillus hwajinpoensis</name>
    <dbReference type="NCBI Taxonomy" id="208199"/>
    <lineage>
        <taxon>Bacteria</taxon>
        <taxon>Bacillati</taxon>
        <taxon>Bacillota</taxon>
        <taxon>Bacilli</taxon>
        <taxon>Bacillales</taxon>
        <taxon>Guptibacillaceae</taxon>
        <taxon>Guptibacillus</taxon>
    </lineage>
</organism>